<evidence type="ECO:0000256" key="3">
    <source>
        <dbReference type="ARBA" id="ARBA00011529"/>
    </source>
</evidence>
<dbReference type="SUPFAM" id="SSF53850">
    <property type="entry name" value="Periplasmic binding protein-like II"/>
    <property type="match status" value="1"/>
</dbReference>
<reference evidence="9 10" key="1">
    <citation type="submission" date="2019-07" db="EMBL/GenBank/DDBJ databases">
        <title>Genomic Encyclopedia of Archaeal and Bacterial Type Strains, Phase II (KMG-II): from individual species to whole genera.</title>
        <authorList>
            <person name="Goeker M."/>
        </authorList>
    </citation>
    <scope>NUCLEOTIDE SEQUENCE [LARGE SCALE GENOMIC DNA]</scope>
    <source>
        <strain evidence="9 10">ATCC BAA-1854</strain>
    </source>
</reference>
<dbReference type="PROSITE" id="PS51257">
    <property type="entry name" value="PROKAR_LIPOPROTEIN"/>
    <property type="match status" value="1"/>
</dbReference>
<dbReference type="PIRSF" id="PIRSF002756">
    <property type="entry name" value="PstS"/>
    <property type="match status" value="1"/>
</dbReference>
<dbReference type="GO" id="GO:0042301">
    <property type="term" value="F:phosphate ion binding"/>
    <property type="evidence" value="ECO:0007669"/>
    <property type="project" value="InterPro"/>
</dbReference>
<organism evidence="9 10">
    <name type="scientific">Mucilaginibacter frigoritolerans</name>
    <dbReference type="NCBI Taxonomy" id="652788"/>
    <lineage>
        <taxon>Bacteria</taxon>
        <taxon>Pseudomonadati</taxon>
        <taxon>Bacteroidota</taxon>
        <taxon>Sphingobacteriia</taxon>
        <taxon>Sphingobacteriales</taxon>
        <taxon>Sphingobacteriaceae</taxon>
        <taxon>Mucilaginibacter</taxon>
    </lineage>
</organism>
<keyword evidence="4 6" id="KW-0813">Transport</keyword>
<dbReference type="Proteomes" id="UP000317010">
    <property type="component" value="Unassembled WGS sequence"/>
</dbReference>
<gene>
    <name evidence="9" type="ORF">JN11_01754</name>
</gene>
<feature type="domain" description="PBP" evidence="8">
    <location>
        <begin position="36"/>
        <end position="307"/>
    </location>
</feature>
<dbReference type="Pfam" id="PF12849">
    <property type="entry name" value="PBP_like_2"/>
    <property type="match status" value="1"/>
</dbReference>
<dbReference type="InterPro" id="IPR005673">
    <property type="entry name" value="ABC_phos-bd_PstS"/>
</dbReference>
<dbReference type="RefSeq" id="WP_144911671.1">
    <property type="nucleotide sequence ID" value="NZ_VLLI01000004.1"/>
</dbReference>
<evidence type="ECO:0000256" key="2">
    <source>
        <dbReference type="ARBA" id="ARBA00008725"/>
    </source>
</evidence>
<name>A0A562U700_9SPHI</name>
<keyword evidence="10" id="KW-1185">Reference proteome</keyword>
<protein>
    <recommendedName>
        <fullName evidence="6">Phosphate-binding protein</fullName>
    </recommendedName>
</protein>
<comment type="function">
    <text evidence="1">Part of the ABC transporter complex PstSACB involved in phosphate import.</text>
</comment>
<dbReference type="InterPro" id="IPR024370">
    <property type="entry name" value="PBP_domain"/>
</dbReference>
<dbReference type="PANTHER" id="PTHR42996">
    <property type="entry name" value="PHOSPHATE-BINDING PROTEIN PSTS"/>
    <property type="match status" value="1"/>
</dbReference>
<comment type="caution">
    <text evidence="9">The sequence shown here is derived from an EMBL/GenBank/DDBJ whole genome shotgun (WGS) entry which is preliminary data.</text>
</comment>
<keyword evidence="7" id="KW-0732">Signal</keyword>
<dbReference type="GO" id="GO:0035435">
    <property type="term" value="P:phosphate ion transmembrane transport"/>
    <property type="evidence" value="ECO:0007669"/>
    <property type="project" value="InterPro"/>
</dbReference>
<comment type="similarity">
    <text evidence="2 6">Belongs to the PstS family.</text>
</comment>
<accession>A0A562U700</accession>
<evidence type="ECO:0000259" key="8">
    <source>
        <dbReference type="Pfam" id="PF12849"/>
    </source>
</evidence>
<comment type="subunit">
    <text evidence="3">The complex is composed of two ATP-binding proteins (PstB), two transmembrane proteins (PstC and PstA) and a solute-binding protein (PstS).</text>
</comment>
<dbReference type="NCBIfam" id="TIGR00975">
    <property type="entry name" value="3a0107s03"/>
    <property type="match status" value="1"/>
</dbReference>
<evidence type="ECO:0000256" key="6">
    <source>
        <dbReference type="PIRNR" id="PIRNR002756"/>
    </source>
</evidence>
<evidence type="ECO:0000313" key="10">
    <source>
        <dbReference type="Proteomes" id="UP000317010"/>
    </source>
</evidence>
<keyword evidence="5 6" id="KW-0592">Phosphate transport</keyword>
<proteinExistence type="inferred from homology"/>
<sequence>MKKLALAALVLTTAIFAGCSGNSNKSATDSTSNSTASSGSDANTLLGAGSTFVYPLFSKLFAQYNTETGIKVNYQSIGSGGGILQLTNKTIDFGDSDAPLNDDQTKKMGADVLHIPMCSGAVVISYNLPEVKSTLKLSPDVLANIFLGKITKWNDPQIAKVNQGVTLPETGIFIAHRSDGSGTTNIFTTYLSKVSAAWNTSPGKGSAINWPVGIGGKGNEGVAGLIKQTPGAIGYIELSYAIQNKMTFADLQNKSGNFIKPSVESTSAAGNITIPDDAKVLLSNTDAANGYPISGFTWALIYKEQNYTGRTLDRAQKVVKLLWWNIHEGQKYCKDLNYAPLSPAAVTVAEKILKSATYDGKPLLP</sequence>
<dbReference type="Gene3D" id="3.40.190.10">
    <property type="entry name" value="Periplasmic binding protein-like II"/>
    <property type="match status" value="2"/>
</dbReference>
<evidence type="ECO:0000256" key="5">
    <source>
        <dbReference type="ARBA" id="ARBA00022592"/>
    </source>
</evidence>
<dbReference type="EMBL" id="VLLI01000004">
    <property type="protein sequence ID" value="TWJ01603.1"/>
    <property type="molecule type" value="Genomic_DNA"/>
</dbReference>
<feature type="chain" id="PRO_5022082075" description="Phosphate-binding protein" evidence="7">
    <location>
        <begin position="18"/>
        <end position="365"/>
    </location>
</feature>
<dbReference type="GO" id="GO:0043190">
    <property type="term" value="C:ATP-binding cassette (ABC) transporter complex"/>
    <property type="evidence" value="ECO:0007669"/>
    <property type="project" value="InterPro"/>
</dbReference>
<feature type="signal peptide" evidence="7">
    <location>
        <begin position="1"/>
        <end position="17"/>
    </location>
</feature>
<dbReference type="PANTHER" id="PTHR42996:SF1">
    <property type="entry name" value="PHOSPHATE-BINDING PROTEIN PSTS"/>
    <property type="match status" value="1"/>
</dbReference>
<dbReference type="OrthoDB" id="9783488at2"/>
<evidence type="ECO:0000256" key="4">
    <source>
        <dbReference type="ARBA" id="ARBA00022448"/>
    </source>
</evidence>
<dbReference type="AlphaFoldDB" id="A0A562U700"/>
<dbReference type="CDD" id="cd13565">
    <property type="entry name" value="PBP2_PstS"/>
    <property type="match status" value="1"/>
</dbReference>
<evidence type="ECO:0000256" key="7">
    <source>
        <dbReference type="SAM" id="SignalP"/>
    </source>
</evidence>
<evidence type="ECO:0000313" key="9">
    <source>
        <dbReference type="EMBL" id="TWJ01603.1"/>
    </source>
</evidence>
<dbReference type="InterPro" id="IPR050962">
    <property type="entry name" value="Phosphate-bind_PstS"/>
</dbReference>
<evidence type="ECO:0000256" key="1">
    <source>
        <dbReference type="ARBA" id="ARBA00002841"/>
    </source>
</evidence>